<dbReference type="PANTHER" id="PTHR28270">
    <property type="entry name" value="MEDIATOR OF RNA POLYMERASE II TRANSCRIPTION SUBUNIT 19"/>
    <property type="match status" value="1"/>
</dbReference>
<keyword evidence="7 9" id="KW-0539">Nucleus</keyword>
<feature type="compositionally biased region" description="Gly residues" evidence="10">
    <location>
        <begin position="307"/>
        <end position="340"/>
    </location>
</feature>
<feature type="region of interest" description="Disordered" evidence="10">
    <location>
        <begin position="1"/>
        <end position="58"/>
    </location>
</feature>
<organism evidence="11 12">
    <name type="scientific">Morchella conica CCBAS932</name>
    <dbReference type="NCBI Taxonomy" id="1392247"/>
    <lineage>
        <taxon>Eukaryota</taxon>
        <taxon>Fungi</taxon>
        <taxon>Dikarya</taxon>
        <taxon>Ascomycota</taxon>
        <taxon>Pezizomycotina</taxon>
        <taxon>Pezizomycetes</taxon>
        <taxon>Pezizales</taxon>
        <taxon>Morchellaceae</taxon>
        <taxon>Morchella</taxon>
    </lineage>
</organism>
<evidence type="ECO:0000313" key="11">
    <source>
        <dbReference type="EMBL" id="RPB13312.1"/>
    </source>
</evidence>
<evidence type="ECO:0000313" key="12">
    <source>
        <dbReference type="Proteomes" id="UP000277580"/>
    </source>
</evidence>
<dbReference type="GO" id="GO:0070847">
    <property type="term" value="C:core mediator complex"/>
    <property type="evidence" value="ECO:0007669"/>
    <property type="project" value="TreeGrafter"/>
</dbReference>
<evidence type="ECO:0000256" key="1">
    <source>
        <dbReference type="ARBA" id="ARBA00004123"/>
    </source>
</evidence>
<feature type="compositionally biased region" description="Polar residues" evidence="10">
    <location>
        <begin position="1"/>
        <end position="20"/>
    </location>
</feature>
<dbReference type="InParanoid" id="A0A3N4KVN5"/>
<comment type="subunit">
    <text evidence="9">Component of the Mediator complex.</text>
</comment>
<feature type="compositionally biased region" description="Low complexity" evidence="10">
    <location>
        <begin position="241"/>
        <end position="257"/>
    </location>
</feature>
<reference evidence="11 12" key="1">
    <citation type="journal article" date="2018" name="Nat. Ecol. Evol.">
        <title>Pezizomycetes genomes reveal the molecular basis of ectomycorrhizal truffle lifestyle.</title>
        <authorList>
            <person name="Murat C."/>
            <person name="Payen T."/>
            <person name="Noel B."/>
            <person name="Kuo A."/>
            <person name="Morin E."/>
            <person name="Chen J."/>
            <person name="Kohler A."/>
            <person name="Krizsan K."/>
            <person name="Balestrini R."/>
            <person name="Da Silva C."/>
            <person name="Montanini B."/>
            <person name="Hainaut M."/>
            <person name="Levati E."/>
            <person name="Barry K.W."/>
            <person name="Belfiori B."/>
            <person name="Cichocki N."/>
            <person name="Clum A."/>
            <person name="Dockter R.B."/>
            <person name="Fauchery L."/>
            <person name="Guy J."/>
            <person name="Iotti M."/>
            <person name="Le Tacon F."/>
            <person name="Lindquist E.A."/>
            <person name="Lipzen A."/>
            <person name="Malagnac F."/>
            <person name="Mello A."/>
            <person name="Molinier V."/>
            <person name="Miyauchi S."/>
            <person name="Poulain J."/>
            <person name="Riccioni C."/>
            <person name="Rubini A."/>
            <person name="Sitrit Y."/>
            <person name="Splivallo R."/>
            <person name="Traeger S."/>
            <person name="Wang M."/>
            <person name="Zifcakova L."/>
            <person name="Wipf D."/>
            <person name="Zambonelli A."/>
            <person name="Paolocci F."/>
            <person name="Nowrousian M."/>
            <person name="Ottonello S."/>
            <person name="Baldrian P."/>
            <person name="Spatafora J.W."/>
            <person name="Henrissat B."/>
            <person name="Nagy L.G."/>
            <person name="Aury J.M."/>
            <person name="Wincker P."/>
            <person name="Grigoriev I.V."/>
            <person name="Bonfante P."/>
            <person name="Martin F.M."/>
        </authorList>
    </citation>
    <scope>NUCLEOTIDE SEQUENCE [LARGE SCALE GENOMIC DNA]</scope>
    <source>
        <strain evidence="11 12">CCBAS932</strain>
    </source>
</reference>
<protein>
    <recommendedName>
        <fullName evidence="3 9">Mediator of RNA polymerase II transcription subunit 19</fullName>
    </recommendedName>
    <alternativeName>
        <fullName evidence="8 9">Mediator complex subunit 19</fullName>
    </alternativeName>
</protein>
<dbReference type="GO" id="GO:0003712">
    <property type="term" value="F:transcription coregulator activity"/>
    <property type="evidence" value="ECO:0007669"/>
    <property type="project" value="InterPro"/>
</dbReference>
<gene>
    <name evidence="9" type="primary">MED19</name>
    <name evidence="11" type="ORF">P167DRAFT_473945</name>
</gene>
<evidence type="ECO:0000256" key="10">
    <source>
        <dbReference type="SAM" id="MobiDB-lite"/>
    </source>
</evidence>
<feature type="compositionally biased region" description="Acidic residues" evidence="10">
    <location>
        <begin position="25"/>
        <end position="35"/>
    </location>
</feature>
<feature type="region of interest" description="Disordered" evidence="10">
    <location>
        <begin position="239"/>
        <end position="361"/>
    </location>
</feature>
<evidence type="ECO:0000256" key="3">
    <source>
        <dbReference type="ARBA" id="ARBA00019615"/>
    </source>
</evidence>
<keyword evidence="12" id="KW-1185">Reference proteome</keyword>
<accession>A0A3N4KVN5</accession>
<name>A0A3N4KVN5_9PEZI</name>
<evidence type="ECO:0000256" key="8">
    <source>
        <dbReference type="ARBA" id="ARBA00032018"/>
    </source>
</evidence>
<keyword evidence="5 9" id="KW-0010">Activator</keyword>
<evidence type="ECO:0000256" key="7">
    <source>
        <dbReference type="ARBA" id="ARBA00023242"/>
    </source>
</evidence>
<comment type="function">
    <text evidence="9">Component of the Mediator complex, a coactivator involved in the regulated transcription of nearly all RNA polymerase II-dependent genes. Mediator functions as a bridge to convey information from gene-specific regulatory proteins to the basal RNA polymerase II transcription machinery. Mediator is recruited to promoters by direct interactions with regulatory proteins and serves as a scaffold for the assembly of a functional preinitiation complex with RNA polymerase II and the general transcription factors.</text>
</comment>
<comment type="subcellular location">
    <subcellularLocation>
        <location evidence="1 9">Nucleus</location>
    </subcellularLocation>
</comment>
<dbReference type="STRING" id="1392247.A0A3N4KVN5"/>
<evidence type="ECO:0000256" key="4">
    <source>
        <dbReference type="ARBA" id="ARBA00023015"/>
    </source>
</evidence>
<dbReference type="GO" id="GO:0016592">
    <property type="term" value="C:mediator complex"/>
    <property type="evidence" value="ECO:0007669"/>
    <property type="project" value="InterPro"/>
</dbReference>
<dbReference type="GO" id="GO:0006357">
    <property type="term" value="P:regulation of transcription by RNA polymerase II"/>
    <property type="evidence" value="ECO:0007669"/>
    <property type="project" value="InterPro"/>
</dbReference>
<dbReference type="EMBL" id="ML119123">
    <property type="protein sequence ID" value="RPB13312.1"/>
    <property type="molecule type" value="Genomic_DNA"/>
</dbReference>
<feature type="non-terminal residue" evidence="11">
    <location>
        <position position="361"/>
    </location>
</feature>
<evidence type="ECO:0000256" key="9">
    <source>
        <dbReference type="RuleBase" id="RU364151"/>
    </source>
</evidence>
<feature type="compositionally biased region" description="Polar residues" evidence="10">
    <location>
        <begin position="45"/>
        <end position="55"/>
    </location>
</feature>
<dbReference type="PANTHER" id="PTHR28270:SF1">
    <property type="entry name" value="MEDIATOR OF RNA POLYMERASE II TRANSCRIPTION SUBUNIT 19"/>
    <property type="match status" value="1"/>
</dbReference>
<dbReference type="Pfam" id="PF08633">
    <property type="entry name" value="Rox3"/>
    <property type="match status" value="1"/>
</dbReference>
<dbReference type="AlphaFoldDB" id="A0A3N4KVN5"/>
<feature type="non-terminal residue" evidence="11">
    <location>
        <position position="1"/>
    </location>
</feature>
<dbReference type="OrthoDB" id="2160599at2759"/>
<feature type="compositionally biased region" description="Polar residues" evidence="10">
    <location>
        <begin position="258"/>
        <end position="269"/>
    </location>
</feature>
<dbReference type="Proteomes" id="UP000277580">
    <property type="component" value="Unassembled WGS sequence"/>
</dbReference>
<keyword evidence="4 9" id="KW-0805">Transcription regulation</keyword>
<evidence type="ECO:0000256" key="2">
    <source>
        <dbReference type="ARBA" id="ARBA00009259"/>
    </source>
</evidence>
<sequence length="361" mass="38288">PNSTLLTPTSSAAGTVPPTTSHEDTDGDTNMEEDDEKSHKRRRTSSSPYDRNAPTTAPALRYRNSMSQGYMPDASPPIPSEHEVLSQPDVSTYYLVCPKPHEPSYPDLTDNLLALYGLRPIADSVARFNPATGVKNKLRKSYKGFINDLPGKNIVVTKASQTDPNSAGDAAGDANKMDLLGTLLMWPEEEWYNQNVHGKELSKGLDMNKLRKGLNMTKGDIPGFDASILGLEDELRRKAPHATAATTPAVAVGTPHVNGSTPGGLSSVSAGGDDARPKRSKKRRRYDDNSYEGYGDDDEDGPPVNNGSGGGGGDRGGGLGGGLGGNGPGSGGRDLGGAGREGWNEEKKKKKRKKVMSSLGL</sequence>
<dbReference type="InterPro" id="IPR013942">
    <property type="entry name" value="Mediator_Med19_fun"/>
</dbReference>
<evidence type="ECO:0000256" key="5">
    <source>
        <dbReference type="ARBA" id="ARBA00023159"/>
    </source>
</evidence>
<keyword evidence="6 9" id="KW-0804">Transcription</keyword>
<evidence type="ECO:0000256" key="6">
    <source>
        <dbReference type="ARBA" id="ARBA00023163"/>
    </source>
</evidence>
<comment type="similarity">
    <text evidence="2 9">Belongs to the Mediator complex subunit 19 family.</text>
</comment>
<proteinExistence type="inferred from homology"/>